<evidence type="ECO:0000256" key="1">
    <source>
        <dbReference type="SAM" id="MobiDB-lite"/>
    </source>
</evidence>
<dbReference type="Pfam" id="PF00646">
    <property type="entry name" value="F-box"/>
    <property type="match status" value="1"/>
</dbReference>
<dbReference type="CDD" id="cd09917">
    <property type="entry name" value="F-box_SF"/>
    <property type="match status" value="1"/>
</dbReference>
<dbReference type="InterPro" id="IPR036047">
    <property type="entry name" value="F-box-like_dom_sf"/>
</dbReference>
<reference evidence="3 4" key="1">
    <citation type="journal article" date="2020" name="ISME J.">
        <title>Uncovering the hidden diversity of litter-decomposition mechanisms in mushroom-forming fungi.</title>
        <authorList>
            <person name="Floudas D."/>
            <person name="Bentzer J."/>
            <person name="Ahren D."/>
            <person name="Johansson T."/>
            <person name="Persson P."/>
            <person name="Tunlid A."/>
        </authorList>
    </citation>
    <scope>NUCLEOTIDE SEQUENCE [LARGE SCALE GENOMIC DNA]</scope>
    <source>
        <strain evidence="3 4">CBS 406.79</strain>
    </source>
</reference>
<organism evidence="3 4">
    <name type="scientific">Collybiopsis confluens</name>
    <dbReference type="NCBI Taxonomy" id="2823264"/>
    <lineage>
        <taxon>Eukaryota</taxon>
        <taxon>Fungi</taxon>
        <taxon>Dikarya</taxon>
        <taxon>Basidiomycota</taxon>
        <taxon>Agaricomycotina</taxon>
        <taxon>Agaricomycetes</taxon>
        <taxon>Agaricomycetidae</taxon>
        <taxon>Agaricales</taxon>
        <taxon>Marasmiineae</taxon>
        <taxon>Omphalotaceae</taxon>
        <taxon>Collybiopsis</taxon>
    </lineage>
</organism>
<dbReference type="Proteomes" id="UP000518752">
    <property type="component" value="Unassembled WGS sequence"/>
</dbReference>
<evidence type="ECO:0000313" key="4">
    <source>
        <dbReference type="Proteomes" id="UP000518752"/>
    </source>
</evidence>
<dbReference type="SMART" id="SM00256">
    <property type="entry name" value="FBOX"/>
    <property type="match status" value="1"/>
</dbReference>
<feature type="domain" description="F-box" evidence="2">
    <location>
        <begin position="54"/>
        <end position="103"/>
    </location>
</feature>
<dbReference type="OrthoDB" id="2322499at2759"/>
<protein>
    <recommendedName>
        <fullName evidence="2">F-box domain-containing protein</fullName>
    </recommendedName>
</protein>
<dbReference type="Gene3D" id="1.20.1280.50">
    <property type="match status" value="1"/>
</dbReference>
<keyword evidence="4" id="KW-1185">Reference proteome</keyword>
<gene>
    <name evidence="3" type="ORF">D9757_009232</name>
</gene>
<accession>A0A8H5HAV2</accession>
<proteinExistence type="predicted"/>
<evidence type="ECO:0000313" key="3">
    <source>
        <dbReference type="EMBL" id="KAF5379650.1"/>
    </source>
</evidence>
<dbReference type="EMBL" id="JAACJN010000068">
    <property type="protein sequence ID" value="KAF5379650.1"/>
    <property type="molecule type" value="Genomic_DNA"/>
</dbReference>
<sequence length="721" mass="82186">MDSPITHLSSPAIEPGLKRLRNSDDIVATEPLSKRKRTMSGVGPRRKTKALLRTGIIQHLPLELIFEILYHLQPYDLLRLSRTSKGFRNVLMHNSSQFLWRQARANVEPIVPALPFDLSEPAYAHLLFYTYCTTLRESHVGVPCALLQKVLQEQVSKLSMLGYGTERLTEMSSRFIPNNHEVRARSINLLQSDRILAVIPQAASGDSFRSHLYIDALDNLITEALNIGIGNDQAVEEWISYKAAQYETVKKHAAECASWEKNRKYLQERERLAARQRRCEWIEERAVAEGWDEEIKSFQSLSRFPFVITHAACLPGINKKDKHSLIDSGKSFPPRRMRQTLNTLSLDWLKIKPALIPRLQAQRSELISNALFRRLRILEKIYSKFCSFYCKGTQKLPSLGDILTSPGPIRRILETTTVPRLSSYSPSVNIGNIGPVKVEEVETIWLIWRTLSGPDFAAFMNKCKDQKEQELFHIFRDSATGLNGNTASPIPDLQPTDLHLATTVFRCNAYTCGKNLYYDEALRHSCTTKYDFQEWAQASPTSTLPSPRTPSPGTQENPCIIVIRGVSFDCCEILKVKPWNHGGNRISFNHRASEVARRVLVQDRYLKPSCTTIHQIRRYNPRISCNTCFWTTGHNNSYWDDLFRHEDLKTHNPVIDWAGRMTPHRWSQIQLGLPDTPSSPQSPDTPTSSSSSLDEWVYGSRCGHCDELLHPTVVSDHLLSK</sequence>
<dbReference type="AlphaFoldDB" id="A0A8H5HAV2"/>
<evidence type="ECO:0000259" key="2">
    <source>
        <dbReference type="PROSITE" id="PS50181"/>
    </source>
</evidence>
<dbReference type="SUPFAM" id="SSF81383">
    <property type="entry name" value="F-box domain"/>
    <property type="match status" value="1"/>
</dbReference>
<dbReference type="InterPro" id="IPR001810">
    <property type="entry name" value="F-box_dom"/>
</dbReference>
<comment type="caution">
    <text evidence="3">The sequence shown here is derived from an EMBL/GenBank/DDBJ whole genome shotgun (WGS) entry which is preliminary data.</text>
</comment>
<dbReference type="PROSITE" id="PS50181">
    <property type="entry name" value="FBOX"/>
    <property type="match status" value="1"/>
</dbReference>
<name>A0A8H5HAV2_9AGAR</name>
<feature type="region of interest" description="Disordered" evidence="1">
    <location>
        <begin position="670"/>
        <end position="692"/>
    </location>
</feature>
<feature type="compositionally biased region" description="Low complexity" evidence="1">
    <location>
        <begin position="674"/>
        <end position="692"/>
    </location>
</feature>